<evidence type="ECO:0000313" key="2">
    <source>
        <dbReference type="EMBL" id="KNE98197.1"/>
    </source>
</evidence>
<dbReference type="EMBL" id="AJIL01000059">
    <property type="protein sequence ID" value="KNE98197.1"/>
    <property type="molecule type" value="Genomic_DNA"/>
</dbReference>
<dbReference type="OrthoDB" id="2499353at2759"/>
<reference evidence="3" key="1">
    <citation type="submission" date="2014-03" db="EMBL/GenBank/DDBJ databases">
        <title>The Genome Sequence of Puccinia striiformis f. sp. tritici PST-78.</title>
        <authorList>
            <consortium name="The Broad Institute Genome Sequencing Platform"/>
            <person name="Cuomo C."/>
            <person name="Hulbert S."/>
            <person name="Chen X."/>
            <person name="Walker B."/>
            <person name="Young S.K."/>
            <person name="Zeng Q."/>
            <person name="Gargeya S."/>
            <person name="Fitzgerald M."/>
            <person name="Haas B."/>
            <person name="Abouelleil A."/>
            <person name="Alvarado L."/>
            <person name="Arachchi H.M."/>
            <person name="Berlin A.M."/>
            <person name="Chapman S.B."/>
            <person name="Goldberg J."/>
            <person name="Griggs A."/>
            <person name="Gujja S."/>
            <person name="Hansen M."/>
            <person name="Howarth C."/>
            <person name="Imamovic A."/>
            <person name="Larimer J."/>
            <person name="McCowan C."/>
            <person name="Montmayeur A."/>
            <person name="Murphy C."/>
            <person name="Neiman D."/>
            <person name="Pearson M."/>
            <person name="Priest M."/>
            <person name="Roberts A."/>
            <person name="Saif S."/>
            <person name="Shea T."/>
            <person name="Sisk P."/>
            <person name="Sykes S."/>
            <person name="Wortman J."/>
            <person name="Nusbaum C."/>
            <person name="Birren B."/>
        </authorList>
    </citation>
    <scope>NUCLEOTIDE SEQUENCE [LARGE SCALE GENOMIC DNA]</scope>
    <source>
        <strain evidence="3">race PST-78</strain>
    </source>
</reference>
<evidence type="ECO:0000313" key="3">
    <source>
        <dbReference type="Proteomes" id="UP000054564"/>
    </source>
</evidence>
<accession>A0A0L0VFY2</accession>
<evidence type="ECO:0000256" key="1">
    <source>
        <dbReference type="SAM" id="SignalP"/>
    </source>
</evidence>
<gene>
    <name evidence="2" type="ORF">PSTG_08465</name>
</gene>
<dbReference type="AlphaFoldDB" id="A0A0L0VFY2"/>
<dbReference type="Proteomes" id="UP000054564">
    <property type="component" value="Unassembled WGS sequence"/>
</dbReference>
<name>A0A0L0VFY2_9BASI</name>
<dbReference type="STRING" id="1165861.A0A0L0VFY2"/>
<proteinExistence type="predicted"/>
<keyword evidence="1" id="KW-0732">Signal</keyword>
<keyword evidence="3" id="KW-1185">Reference proteome</keyword>
<feature type="chain" id="PRO_5005549939" description="Secreted protein" evidence="1">
    <location>
        <begin position="20"/>
        <end position="131"/>
    </location>
</feature>
<sequence>MLLHVYFVSLVATLTAVSSQVGLLPSSILCAPGQGPAITRDDCKKALSKFSSESNVIFYSGDVYSHSCGTCKLAITKPSLPNSVHHSGVFSYVLTALHEGIDKCEGKPTNATIGNFQPISVLLDYGAGEKC</sequence>
<protein>
    <recommendedName>
        <fullName evidence="4">Secreted protein</fullName>
    </recommendedName>
</protein>
<evidence type="ECO:0008006" key="4">
    <source>
        <dbReference type="Google" id="ProtNLM"/>
    </source>
</evidence>
<feature type="signal peptide" evidence="1">
    <location>
        <begin position="1"/>
        <end position="19"/>
    </location>
</feature>
<organism evidence="2 3">
    <name type="scientific">Puccinia striiformis f. sp. tritici PST-78</name>
    <dbReference type="NCBI Taxonomy" id="1165861"/>
    <lineage>
        <taxon>Eukaryota</taxon>
        <taxon>Fungi</taxon>
        <taxon>Dikarya</taxon>
        <taxon>Basidiomycota</taxon>
        <taxon>Pucciniomycotina</taxon>
        <taxon>Pucciniomycetes</taxon>
        <taxon>Pucciniales</taxon>
        <taxon>Pucciniaceae</taxon>
        <taxon>Puccinia</taxon>
    </lineage>
</organism>
<comment type="caution">
    <text evidence="2">The sequence shown here is derived from an EMBL/GenBank/DDBJ whole genome shotgun (WGS) entry which is preliminary data.</text>
</comment>